<organism evidence="4 5">
    <name type="scientific">Canavalia gladiata</name>
    <name type="common">Sword bean</name>
    <name type="synonym">Dolichos gladiatus</name>
    <dbReference type="NCBI Taxonomy" id="3824"/>
    <lineage>
        <taxon>Eukaryota</taxon>
        <taxon>Viridiplantae</taxon>
        <taxon>Streptophyta</taxon>
        <taxon>Embryophyta</taxon>
        <taxon>Tracheophyta</taxon>
        <taxon>Spermatophyta</taxon>
        <taxon>Magnoliopsida</taxon>
        <taxon>eudicotyledons</taxon>
        <taxon>Gunneridae</taxon>
        <taxon>Pentapetalae</taxon>
        <taxon>rosids</taxon>
        <taxon>fabids</taxon>
        <taxon>Fabales</taxon>
        <taxon>Fabaceae</taxon>
        <taxon>Papilionoideae</taxon>
        <taxon>50 kb inversion clade</taxon>
        <taxon>NPAAA clade</taxon>
        <taxon>indigoferoid/millettioid clade</taxon>
        <taxon>Phaseoleae</taxon>
        <taxon>Canavalia</taxon>
    </lineage>
</organism>
<evidence type="ECO:0000313" key="5">
    <source>
        <dbReference type="Proteomes" id="UP001367508"/>
    </source>
</evidence>
<dbReference type="NCBIfam" id="TIGR00756">
    <property type="entry name" value="PPR"/>
    <property type="match status" value="3"/>
</dbReference>
<dbReference type="EMBL" id="JAYMYQ010000001">
    <property type="protein sequence ID" value="KAK7359756.1"/>
    <property type="molecule type" value="Genomic_DNA"/>
</dbReference>
<evidence type="ECO:0008006" key="6">
    <source>
        <dbReference type="Google" id="ProtNLM"/>
    </source>
</evidence>
<dbReference type="AlphaFoldDB" id="A0AAN9MTM2"/>
<feature type="repeat" description="PPR" evidence="3">
    <location>
        <begin position="296"/>
        <end position="330"/>
    </location>
</feature>
<feature type="repeat" description="PPR" evidence="3">
    <location>
        <begin position="331"/>
        <end position="365"/>
    </location>
</feature>
<keyword evidence="2" id="KW-0677">Repeat</keyword>
<dbReference type="PANTHER" id="PTHR47939">
    <property type="entry name" value="MEMBRANE-ASSOCIATED SALT-INDUCIBLE PROTEIN-LIKE"/>
    <property type="match status" value="1"/>
</dbReference>
<evidence type="ECO:0000313" key="4">
    <source>
        <dbReference type="EMBL" id="KAK7359756.1"/>
    </source>
</evidence>
<dbReference type="Proteomes" id="UP001367508">
    <property type="component" value="Unassembled WGS sequence"/>
</dbReference>
<proteinExistence type="inferred from homology"/>
<sequence length="448" mass="50607">MVARLTPDQKSTTVKRNVLSTITVSHRTNTKPHFSFFFLSFPGTKTLAKYLFTPATMSMLSRLRQACRHYSSTILSPNSSTPLTSKQKTRSAINLLRAENNPERILEVCRAASLTPTTHMDRVVLSLAVSKLSAANHFDGIRNFLDELKSRPDLQNERFLCHAIILYGQANMLNHALRTFEHDLNPPRSVKSLNSLLFAALLAKNYKEVSRIYLEFPKIYSIQPNVDTYNLVIKAFAESGSSSSVYSVLDEMDRNSVRPNLTTLNNCIGGFYREEKFEEVGKLLKFMEEKYRVFPALSTYNVRILSLCKLKRCSEAKALLEGMVCGGRKPNSNSYCYLITGFCKEGNLEEAKRLFRDMKKRGYHPDSGSYFTLVYFLCQGGDFDSAFKIAGECMAKGWVPNFTTMKNLVNGLAGASKVDDAKELIKQIKEKFSANSDRWDEIEAGLPQ</sequence>
<dbReference type="PROSITE" id="PS51375">
    <property type="entry name" value="PPR"/>
    <property type="match status" value="4"/>
</dbReference>
<reference evidence="4 5" key="1">
    <citation type="submission" date="2024-01" db="EMBL/GenBank/DDBJ databases">
        <title>The genomes of 5 underutilized Papilionoideae crops provide insights into root nodulation and disease resistanc.</title>
        <authorList>
            <person name="Jiang F."/>
        </authorList>
    </citation>
    <scope>NUCLEOTIDE SEQUENCE [LARGE SCALE GENOMIC DNA]</scope>
    <source>
        <strain evidence="4">LVBAO_FW01</strain>
        <tissue evidence="4">Leaves</tissue>
    </source>
</reference>
<gene>
    <name evidence="4" type="ORF">VNO77_01721</name>
</gene>
<feature type="repeat" description="PPR" evidence="3">
    <location>
        <begin position="366"/>
        <end position="400"/>
    </location>
</feature>
<evidence type="ECO:0000256" key="1">
    <source>
        <dbReference type="ARBA" id="ARBA00007626"/>
    </source>
</evidence>
<accession>A0AAN9MTM2</accession>
<dbReference type="Pfam" id="PF13041">
    <property type="entry name" value="PPR_2"/>
    <property type="match status" value="2"/>
</dbReference>
<name>A0AAN9MTM2_CANGL</name>
<dbReference type="FunFam" id="1.25.40.10:FF:002250">
    <property type="entry name" value="Pentatricopeptide repeat-containing protein, mitochondrial"/>
    <property type="match status" value="1"/>
</dbReference>
<dbReference type="PANTHER" id="PTHR47939:SF9">
    <property type="entry name" value="(WILD MALAYSIAN BANANA) HYPOTHETICAL PROTEIN"/>
    <property type="match status" value="1"/>
</dbReference>
<evidence type="ECO:0000256" key="2">
    <source>
        <dbReference type="ARBA" id="ARBA00022737"/>
    </source>
</evidence>
<dbReference type="InterPro" id="IPR002885">
    <property type="entry name" value="PPR_rpt"/>
</dbReference>
<comment type="caution">
    <text evidence="4">The sequence shown here is derived from an EMBL/GenBank/DDBJ whole genome shotgun (WGS) entry which is preliminary data.</text>
</comment>
<dbReference type="Gene3D" id="1.25.40.10">
    <property type="entry name" value="Tetratricopeptide repeat domain"/>
    <property type="match status" value="2"/>
</dbReference>
<protein>
    <recommendedName>
        <fullName evidence="6">Pentatricopeptide repeat-containing protein</fullName>
    </recommendedName>
</protein>
<dbReference type="InterPro" id="IPR050667">
    <property type="entry name" value="PPR-containing_protein"/>
</dbReference>
<evidence type="ECO:0000256" key="3">
    <source>
        <dbReference type="PROSITE-ProRule" id="PRU00708"/>
    </source>
</evidence>
<keyword evidence="5" id="KW-1185">Reference proteome</keyword>
<dbReference type="InterPro" id="IPR011990">
    <property type="entry name" value="TPR-like_helical_dom_sf"/>
</dbReference>
<comment type="similarity">
    <text evidence="1">Belongs to the PPR family. P subfamily.</text>
</comment>
<feature type="repeat" description="PPR" evidence="3">
    <location>
        <begin position="225"/>
        <end position="259"/>
    </location>
</feature>
<dbReference type="Pfam" id="PF01535">
    <property type="entry name" value="PPR"/>
    <property type="match status" value="1"/>
</dbReference>